<evidence type="ECO:0000259" key="16">
    <source>
        <dbReference type="Pfam" id="PF08752"/>
    </source>
</evidence>
<gene>
    <name evidence="18" type="ORF">Rt10032_c05g2414</name>
</gene>
<dbReference type="Gene3D" id="1.25.10.10">
    <property type="entry name" value="Leucine-rich Repeat Variant"/>
    <property type="match status" value="2"/>
</dbReference>
<dbReference type="InterPro" id="IPR009028">
    <property type="entry name" value="Coatomer/calthrin_app_sub_C"/>
</dbReference>
<keyword evidence="10 14" id="KW-0333">Golgi apparatus</keyword>
<evidence type="ECO:0000256" key="2">
    <source>
        <dbReference type="ARBA" id="ARBA00010720"/>
    </source>
</evidence>
<evidence type="ECO:0000256" key="14">
    <source>
        <dbReference type="PIRNR" id="PIRNR037093"/>
    </source>
</evidence>
<comment type="subcellular location">
    <subcellularLocation>
        <location evidence="14">Cytoplasm</location>
    </subcellularLocation>
    <subcellularLocation>
        <location evidence="1 14">Golgi apparatus membrane</location>
        <topology evidence="1 14">Peripheral membrane protein</topology>
        <orientation evidence="1 14">Cytoplasmic side</orientation>
    </subcellularLocation>
    <subcellularLocation>
        <location evidence="14">Cytoplasmic vesicle</location>
        <location evidence="14">COPI-coated vesicle membrane</location>
        <topology evidence="14">Peripheral membrane protein</topology>
        <orientation evidence="14">Cytoplasmic side</orientation>
    </subcellularLocation>
</comment>
<keyword evidence="8 14" id="KW-0931">ER-Golgi transport</keyword>
<dbReference type="FunFam" id="2.60.40.1480:FF:000001">
    <property type="entry name" value="Coatomer subunit gamma"/>
    <property type="match status" value="1"/>
</dbReference>
<evidence type="ECO:0000313" key="18">
    <source>
        <dbReference type="EMBL" id="GEM08397.1"/>
    </source>
</evidence>
<dbReference type="GO" id="GO:0006886">
    <property type="term" value="P:intracellular protein transport"/>
    <property type="evidence" value="ECO:0007669"/>
    <property type="project" value="InterPro"/>
</dbReference>
<evidence type="ECO:0000256" key="12">
    <source>
        <dbReference type="ARBA" id="ARBA00023329"/>
    </source>
</evidence>
<dbReference type="FunFam" id="3.30.310.10:FF:000008">
    <property type="entry name" value="Coatomer subunit gamma"/>
    <property type="match status" value="1"/>
</dbReference>
<feature type="domain" description="Coatomer gamma subunit appendage Ig-like subdomain" evidence="16">
    <location>
        <begin position="648"/>
        <end position="795"/>
    </location>
</feature>
<name>A0A511KDE5_RHOTO</name>
<feature type="domain" description="Coatomer subunit gamma C-terminal" evidence="17">
    <location>
        <begin position="798"/>
        <end position="911"/>
    </location>
</feature>
<keyword evidence="7" id="KW-0677">Repeat</keyword>
<dbReference type="InterPro" id="IPR017106">
    <property type="entry name" value="Coatomer_gsu"/>
</dbReference>
<dbReference type="Pfam" id="PF01602">
    <property type="entry name" value="Adaptin_N"/>
    <property type="match status" value="1"/>
</dbReference>
<dbReference type="Proteomes" id="UP000321518">
    <property type="component" value="Unassembled WGS sequence"/>
</dbReference>
<keyword evidence="5 14" id="KW-0963">Cytoplasm</keyword>
<organism evidence="18 19">
    <name type="scientific">Rhodotorula toruloides</name>
    <name type="common">Yeast</name>
    <name type="synonym">Rhodosporidium toruloides</name>
    <dbReference type="NCBI Taxonomy" id="5286"/>
    <lineage>
        <taxon>Eukaryota</taxon>
        <taxon>Fungi</taxon>
        <taxon>Dikarya</taxon>
        <taxon>Basidiomycota</taxon>
        <taxon>Pucciniomycotina</taxon>
        <taxon>Microbotryomycetes</taxon>
        <taxon>Sporidiobolales</taxon>
        <taxon>Sporidiobolaceae</taxon>
        <taxon>Rhodotorula</taxon>
    </lineage>
</organism>
<dbReference type="Pfam" id="PF16381">
    <property type="entry name" value="Coatomer_g_Cpla"/>
    <property type="match status" value="1"/>
</dbReference>
<keyword evidence="11 14" id="KW-0472">Membrane</keyword>
<keyword evidence="9 14" id="KW-0653">Protein transport</keyword>
<keyword evidence="12 14" id="KW-0968">Cytoplasmic vesicle</keyword>
<dbReference type="InterPro" id="IPR011989">
    <property type="entry name" value="ARM-like"/>
</dbReference>
<comment type="function">
    <text evidence="13 14">The coatomer is a cytosolic protein complex that binds to dilysine motifs and reversibly associates with Golgi non-clathrin-coated vesicles, which further mediate biosynthetic protein transport from the ER, via the Golgi up to the trans Golgi network. Coatomer complex is required for budding from Golgi membranes, and is essential for the retrograde Golgi-to-ER transport of dilysine-tagged proteins.</text>
</comment>
<dbReference type="Pfam" id="PF08752">
    <property type="entry name" value="COP-gamma_platf"/>
    <property type="match status" value="1"/>
</dbReference>
<dbReference type="InterPro" id="IPR013040">
    <property type="entry name" value="Coatomer_gsu_app_Ig-like_dom"/>
</dbReference>
<evidence type="ECO:0000256" key="3">
    <source>
        <dbReference type="ARBA" id="ARBA00011775"/>
    </source>
</evidence>
<dbReference type="GO" id="GO:0005793">
    <property type="term" value="C:endoplasmic reticulum-Golgi intermediate compartment"/>
    <property type="evidence" value="ECO:0007669"/>
    <property type="project" value="TreeGrafter"/>
</dbReference>
<dbReference type="GO" id="GO:0000139">
    <property type="term" value="C:Golgi membrane"/>
    <property type="evidence" value="ECO:0007669"/>
    <property type="project" value="UniProtKB-SubCell"/>
</dbReference>
<evidence type="ECO:0000259" key="15">
    <source>
        <dbReference type="Pfam" id="PF01602"/>
    </source>
</evidence>
<reference evidence="18 19" key="1">
    <citation type="submission" date="2019-07" db="EMBL/GenBank/DDBJ databases">
        <title>Rhodotorula toruloides NBRC10032 genome sequencing.</title>
        <authorList>
            <person name="Shida Y."/>
            <person name="Takaku H."/>
            <person name="Ogasawara W."/>
            <person name="Mori K."/>
        </authorList>
    </citation>
    <scope>NUCLEOTIDE SEQUENCE [LARGE SCALE GENOMIC DNA]</scope>
    <source>
        <strain evidence="18 19">NBRC10032</strain>
    </source>
</reference>
<dbReference type="SUPFAM" id="SSF49348">
    <property type="entry name" value="Clathrin adaptor appendage domain"/>
    <property type="match status" value="1"/>
</dbReference>
<dbReference type="GO" id="GO:0005783">
    <property type="term" value="C:endoplasmic reticulum"/>
    <property type="evidence" value="ECO:0007669"/>
    <property type="project" value="TreeGrafter"/>
</dbReference>
<evidence type="ECO:0000256" key="13">
    <source>
        <dbReference type="ARBA" id="ARBA00025536"/>
    </source>
</evidence>
<comment type="caution">
    <text evidence="18">The sequence shown here is derived from an EMBL/GenBank/DDBJ whole genome shotgun (WGS) entry which is preliminary data.</text>
</comment>
<evidence type="ECO:0000259" key="17">
    <source>
        <dbReference type="Pfam" id="PF16381"/>
    </source>
</evidence>
<dbReference type="InterPro" id="IPR013041">
    <property type="entry name" value="Clathrin_app_Ig-like_sf"/>
</dbReference>
<comment type="similarity">
    <text evidence="2 14">Belongs to the COPG family.</text>
</comment>
<evidence type="ECO:0000313" key="19">
    <source>
        <dbReference type="Proteomes" id="UP000321518"/>
    </source>
</evidence>
<dbReference type="PANTHER" id="PTHR10261">
    <property type="entry name" value="COATOMER SUBUNIT GAMMA"/>
    <property type="match status" value="1"/>
</dbReference>
<evidence type="ECO:0000256" key="6">
    <source>
        <dbReference type="ARBA" id="ARBA00022553"/>
    </source>
</evidence>
<protein>
    <recommendedName>
        <fullName evidence="14">Coatomer subunit gamma</fullName>
    </recommendedName>
</protein>
<dbReference type="SUPFAM" id="SSF55711">
    <property type="entry name" value="Subdomain of clathrin and coatomer appendage domain"/>
    <property type="match status" value="1"/>
</dbReference>
<dbReference type="PANTHER" id="PTHR10261:SF0">
    <property type="entry name" value="COATOMER SUBUNIT GAMMA-2"/>
    <property type="match status" value="1"/>
</dbReference>
<dbReference type="Gene3D" id="2.60.40.1480">
    <property type="entry name" value="Coatomer, gamma subunit, appendage domain"/>
    <property type="match status" value="1"/>
</dbReference>
<dbReference type="InterPro" id="IPR002553">
    <property type="entry name" value="Clathrin/coatomer_adapt-like_N"/>
</dbReference>
<evidence type="ECO:0000256" key="8">
    <source>
        <dbReference type="ARBA" id="ARBA00022892"/>
    </source>
</evidence>
<evidence type="ECO:0000256" key="11">
    <source>
        <dbReference type="ARBA" id="ARBA00023136"/>
    </source>
</evidence>
<evidence type="ECO:0000256" key="10">
    <source>
        <dbReference type="ARBA" id="ARBA00023034"/>
    </source>
</evidence>
<dbReference type="GO" id="GO:0005198">
    <property type="term" value="F:structural molecule activity"/>
    <property type="evidence" value="ECO:0007669"/>
    <property type="project" value="InterPro"/>
</dbReference>
<dbReference type="InterPro" id="IPR012295">
    <property type="entry name" value="TBP_dom_sf"/>
</dbReference>
<dbReference type="GO" id="GO:0009306">
    <property type="term" value="P:protein secretion"/>
    <property type="evidence" value="ECO:0007669"/>
    <property type="project" value="TreeGrafter"/>
</dbReference>
<evidence type="ECO:0000256" key="1">
    <source>
        <dbReference type="ARBA" id="ARBA00004255"/>
    </source>
</evidence>
<accession>A0A511KDE5</accession>
<evidence type="ECO:0000256" key="7">
    <source>
        <dbReference type="ARBA" id="ARBA00022737"/>
    </source>
</evidence>
<dbReference type="InterPro" id="IPR016024">
    <property type="entry name" value="ARM-type_fold"/>
</dbReference>
<dbReference type="GO" id="GO:0030126">
    <property type="term" value="C:COPI vesicle coat"/>
    <property type="evidence" value="ECO:0007669"/>
    <property type="project" value="InterPro"/>
</dbReference>
<dbReference type="AlphaFoldDB" id="A0A511KDE5"/>
<feature type="domain" description="Clathrin/coatomer adaptor adaptin-like N-terminal" evidence="15">
    <location>
        <begin position="19"/>
        <end position="558"/>
    </location>
</feature>
<dbReference type="FunFam" id="1.25.10.10:FF:000382">
    <property type="entry name" value="Coatomer subunit gamma"/>
    <property type="match status" value="1"/>
</dbReference>
<evidence type="ECO:0000256" key="4">
    <source>
        <dbReference type="ARBA" id="ARBA00022448"/>
    </source>
</evidence>
<dbReference type="SUPFAM" id="SSF48371">
    <property type="entry name" value="ARM repeat"/>
    <property type="match status" value="1"/>
</dbReference>
<dbReference type="InterPro" id="IPR037067">
    <property type="entry name" value="Coatomer_gsu_app_sf"/>
</dbReference>
<dbReference type="GO" id="GO:0006888">
    <property type="term" value="P:endoplasmic reticulum to Golgi vesicle-mediated transport"/>
    <property type="evidence" value="ECO:0007669"/>
    <property type="project" value="TreeGrafter"/>
</dbReference>
<evidence type="ECO:0000256" key="5">
    <source>
        <dbReference type="ARBA" id="ARBA00022490"/>
    </source>
</evidence>
<dbReference type="FunFam" id="1.25.10.10:FF:000071">
    <property type="entry name" value="Coatomer subunit gamma"/>
    <property type="match status" value="1"/>
</dbReference>
<dbReference type="GO" id="GO:0006891">
    <property type="term" value="P:intra-Golgi vesicle-mediated transport"/>
    <property type="evidence" value="ECO:0007669"/>
    <property type="project" value="TreeGrafter"/>
</dbReference>
<dbReference type="PIRSF" id="PIRSF037093">
    <property type="entry name" value="Coatomer_gamma_subunit"/>
    <property type="match status" value="1"/>
</dbReference>
<comment type="subunit">
    <text evidence="3">Oligomeric complex that consists of at least the alpha, beta, beta', gamma, delta, epsilon and zeta subunits.</text>
</comment>
<sequence>MSGYKKDEESGVGSFFQDKTTVIQEARVFNETPISPRKCRILLTKIVYLLYVGETFGTQEATTLFFGVTKLFQHKDSALRQMVYLVIKELSGIAEDVIMVTSSIMKDMQPNLEVIYRPNAIRALCRVIDGSMIVGLERFFKAAIVDRNVSIASAALVSSYHLQPIARDVIKRWANEANDAVQNKSSSFGTYGGQGYAAGPTSTIIQYHALGLLYLIRQGDRMAVTKMIQQLAGVKGSGGTLRNPYAICMIIRYAAKVMEEDPNVQRAMYDLIDGFLKHKSDMVNLEAARAICEMKNISATQLQRPISVLQLFLSSPKAALKFSAIRTLAKLAQTHPNAVAAVNLDMEKLINDDNRSVATFAITTLLKTGNEASVDRLMKQISAFMSEISDEFKVIVVNAIRALCLKFPAKQSVMLTFLSGVLRDEGGYDFKRAVVEAIFDMINFIADSKEAALAQLCEFIEDCEFTKLSVRILHLLGVEGPKSPQPSKYIRYIYNRVILENAIVRAAAVSSLAKFGINVADQAVKRSIKLTNRPCSCLDDVDDEVRDRAAFNLKLLQDEPLANTFVRDDSTFSLDTLEARLTSYMADSSALEQPFDFTAVPKISKEQALEAARHSRKDAIDSVAMASEASGVASTSAAVPSASETQSAYEKQLTEVPEFASYGPVFKSTRKPVELTERETEYVVSAVKHVFAEHVVFQFNVRNTVDAVHLENVVVVMQPSEEADLTEDFIIPVASLGPNSDGVVYVSFTRNNPPAYATGSFGNTLRFLSKEIDPDTGEPEEDGYDDEYSLEELDLGAADYIVPSYAAFATEWDRLRSGATAQETFALTALDSLRTACDSVIEILGMEALGGTEAPTSPTVHTLNMSGLVAGGGGKVLARARMTFQTGKGVTMELTVRAEQEGAAQLVINAIA</sequence>
<evidence type="ECO:0000256" key="9">
    <source>
        <dbReference type="ARBA" id="ARBA00022927"/>
    </source>
</evidence>
<keyword evidence="4 14" id="KW-0813">Transport</keyword>
<keyword evidence="6" id="KW-0597">Phosphoprotein</keyword>
<dbReference type="Gene3D" id="3.30.310.10">
    <property type="entry name" value="TATA-Binding Protein"/>
    <property type="match status" value="1"/>
</dbReference>
<dbReference type="OrthoDB" id="1074925at2759"/>
<proteinExistence type="inferred from homology"/>
<dbReference type="InterPro" id="IPR032154">
    <property type="entry name" value="Coatomer_g_Cpla"/>
</dbReference>
<dbReference type="EMBL" id="BJWK01000005">
    <property type="protein sequence ID" value="GEM08397.1"/>
    <property type="molecule type" value="Genomic_DNA"/>
</dbReference>